<dbReference type="AlphaFoldDB" id="A0A0F8ACD1"/>
<accession>A0A0F8ACD1</accession>
<name>A0A0F8ACD1_LARCR</name>
<organism evidence="2">
    <name type="scientific">Larimichthys crocea</name>
    <name type="common">Large yellow croaker</name>
    <name type="synonym">Pseudosciaena crocea</name>
    <dbReference type="NCBI Taxonomy" id="215358"/>
    <lineage>
        <taxon>Eukaryota</taxon>
        <taxon>Metazoa</taxon>
        <taxon>Chordata</taxon>
        <taxon>Craniata</taxon>
        <taxon>Vertebrata</taxon>
        <taxon>Euteleostomi</taxon>
        <taxon>Actinopterygii</taxon>
        <taxon>Neopterygii</taxon>
        <taxon>Teleostei</taxon>
        <taxon>Neoteleostei</taxon>
        <taxon>Acanthomorphata</taxon>
        <taxon>Eupercaria</taxon>
        <taxon>Sciaenidae</taxon>
        <taxon>Larimichthys</taxon>
    </lineage>
</organism>
<evidence type="ECO:0000313" key="2">
    <source>
        <dbReference type="EMBL" id="KKF11045.1"/>
    </source>
</evidence>
<feature type="coiled-coil region" evidence="1">
    <location>
        <begin position="9"/>
        <end position="43"/>
    </location>
</feature>
<protein>
    <submittedName>
        <fullName evidence="2">Tripartite motif-containing protein 35</fullName>
    </submittedName>
</protein>
<keyword evidence="1" id="KW-0175">Coiled coil</keyword>
<gene>
    <name evidence="2" type="ORF">EH28_11439</name>
</gene>
<sequence length="128" mass="14891">MKVQFKKLHQFLEKKEEAMITALKEEEEQMMEKTEALSRETATEDKLRAEDVSFLQNYKAVVPRIRQRPLLDDTELPLGALIEEAKYMDSLNFNVKMKDTVSYVPAILDLKTSSHKFLLSGYRETECS</sequence>
<proteinExistence type="predicted"/>
<evidence type="ECO:0000256" key="1">
    <source>
        <dbReference type="SAM" id="Coils"/>
    </source>
</evidence>
<reference evidence="2" key="1">
    <citation type="journal article" date="2015" name="PLoS Genet.">
        <title>Genome Sequencing of the Perciform Fish Larimichthys crocea Provides Insights into Molecular and Genetic Mechanisms of Stress Adaptation.</title>
        <authorList>
            <person name="Ao J."/>
            <person name="Mu Y."/>
            <person name="Xiang L.X."/>
            <person name="Fan D."/>
            <person name="Feng M."/>
            <person name="Zhang S."/>
            <person name="Shi Q."/>
            <person name="Zhu L.Y."/>
            <person name="Li T."/>
            <person name="Ding Y."/>
            <person name="Nie L."/>
            <person name="Li Q."/>
            <person name="Dong W.R."/>
            <person name="Jiang L."/>
            <person name="Sun B."/>
            <person name="Zhang X."/>
            <person name="Li M."/>
            <person name="Zhang H.Q."/>
            <person name="Xie S."/>
            <person name="Zhu Y."/>
            <person name="Jiang X."/>
            <person name="Wang X."/>
            <person name="Mu P."/>
            <person name="Chen W."/>
            <person name="Yue Z."/>
            <person name="Wang Z."/>
            <person name="Wang J."/>
            <person name="Shao J.Z."/>
            <person name="Chen X."/>
        </authorList>
    </citation>
    <scope>NUCLEOTIDE SEQUENCE [LARGE SCALE GENOMIC DNA]</scope>
    <source>
        <strain evidence="2">SSNF</strain>
        <tissue evidence="2">Blood</tissue>
    </source>
</reference>
<dbReference type="EMBL" id="KQ042764">
    <property type="protein sequence ID" value="KKF11045.1"/>
    <property type="molecule type" value="Genomic_DNA"/>
</dbReference>